<keyword evidence="6" id="KW-0479">Metal-binding</keyword>
<evidence type="ECO:0000256" key="10">
    <source>
        <dbReference type="ARBA" id="ARBA00022989"/>
    </source>
</evidence>
<keyword evidence="8" id="KW-0833">Ubl conjugation pathway</keyword>
<dbReference type="Proteomes" id="UP000004095">
    <property type="component" value="Unassembled WGS sequence"/>
</dbReference>
<dbReference type="RefSeq" id="WP_004155578.1">
    <property type="nucleotide sequence ID" value="NZ_AAWS01000009.1"/>
</dbReference>
<evidence type="ECO:0000259" key="13">
    <source>
        <dbReference type="Pfam" id="PF12483"/>
    </source>
</evidence>
<comment type="catalytic activity">
    <reaction evidence="1">
        <text>S-ubiquitinyl-[E2 ubiquitin-conjugating enzyme]-L-cysteine + [acceptor protein]-L-lysine = [E2 ubiquitin-conjugating enzyme]-L-cysteine + N(6)-ubiquitinyl-[acceptor protein]-L-lysine.</text>
        <dbReference type="EC" id="2.3.2.27"/>
    </reaction>
</comment>
<evidence type="ECO:0000256" key="7">
    <source>
        <dbReference type="ARBA" id="ARBA00022771"/>
    </source>
</evidence>
<dbReference type="GO" id="GO:0016020">
    <property type="term" value="C:membrane"/>
    <property type="evidence" value="ECO:0007669"/>
    <property type="project" value="UniProtKB-SubCell"/>
</dbReference>
<evidence type="ECO:0000256" key="1">
    <source>
        <dbReference type="ARBA" id="ARBA00000900"/>
    </source>
</evidence>
<evidence type="ECO:0000256" key="8">
    <source>
        <dbReference type="ARBA" id="ARBA00022786"/>
    </source>
</evidence>
<feature type="domain" description="E3 Ubiquitin ligase MUL1-like" evidence="13">
    <location>
        <begin position="114"/>
        <end position="251"/>
    </location>
</feature>
<dbReference type="InterPro" id="IPR022170">
    <property type="entry name" value="MUL1-like"/>
</dbReference>
<evidence type="ECO:0000256" key="11">
    <source>
        <dbReference type="ARBA" id="ARBA00023136"/>
    </source>
</evidence>
<evidence type="ECO:0000313" key="14">
    <source>
        <dbReference type="EMBL" id="EAY29788.1"/>
    </source>
</evidence>
<keyword evidence="5 12" id="KW-0812">Transmembrane</keyword>
<evidence type="ECO:0000256" key="6">
    <source>
        <dbReference type="ARBA" id="ARBA00022723"/>
    </source>
</evidence>
<accession>A1ZIC0</accession>
<comment type="subcellular location">
    <subcellularLocation>
        <location evidence="2">Membrane</location>
        <topology evidence="2">Multi-pass membrane protein</topology>
    </subcellularLocation>
</comment>
<keyword evidence="4" id="KW-0808">Transferase</keyword>
<evidence type="ECO:0000256" key="3">
    <source>
        <dbReference type="ARBA" id="ARBA00012483"/>
    </source>
</evidence>
<name>A1ZIC0_MICM2</name>
<dbReference type="PANTHER" id="PTHR47568">
    <property type="match status" value="1"/>
</dbReference>
<proteinExistence type="predicted"/>
<dbReference type="Pfam" id="PF12483">
    <property type="entry name" value="GIDE"/>
    <property type="match status" value="1"/>
</dbReference>
<keyword evidence="9" id="KW-0862">Zinc</keyword>
<keyword evidence="7" id="KW-0863">Zinc-finger</keyword>
<evidence type="ECO:0000256" key="9">
    <source>
        <dbReference type="ARBA" id="ARBA00022833"/>
    </source>
</evidence>
<dbReference type="eggNOG" id="COG1704">
    <property type="taxonomic scope" value="Bacteria"/>
</dbReference>
<evidence type="ECO:0000313" key="15">
    <source>
        <dbReference type="Proteomes" id="UP000004095"/>
    </source>
</evidence>
<sequence>MALVIIGVVLIAIAVALWFNRKRQLSKALNIKYHETSKVADVVDIYKQLGDGLDGSYRGNIVELSGMSRSDSPLQSEHTNAEVVYYRARVIHEYETLEIVRQQDDEGNYYEREVVHNHQETVSDNERFAPFYLDDGSGRILVEMDKAQRHTITSLDEYQPEPPTGYDPYGIRGTTTGYRYIEEIIPNNHKLYVLGQAAESHGNLAVVKPTKKDEEFIVSTKSEEELVQGAENSAKMSLYGAIGLGILGLILMVVGFTSKGG</sequence>
<dbReference type="PANTHER" id="PTHR47568:SF2">
    <property type="entry name" value="E3 UBIQUITIN-PROTEIN LIGASE SP1-RELATED"/>
    <property type="match status" value="1"/>
</dbReference>
<keyword evidence="11 12" id="KW-0472">Membrane</keyword>
<keyword evidence="10 12" id="KW-1133">Transmembrane helix</keyword>
<organism evidence="14 15">
    <name type="scientific">Microscilla marina ATCC 23134</name>
    <dbReference type="NCBI Taxonomy" id="313606"/>
    <lineage>
        <taxon>Bacteria</taxon>
        <taxon>Pseudomonadati</taxon>
        <taxon>Bacteroidota</taxon>
        <taxon>Cytophagia</taxon>
        <taxon>Cytophagales</taxon>
        <taxon>Microscillaceae</taxon>
        <taxon>Microscilla</taxon>
    </lineage>
</organism>
<dbReference type="OrthoDB" id="981206at2"/>
<dbReference type="EC" id="2.3.2.27" evidence="3"/>
<reference evidence="14 15" key="1">
    <citation type="submission" date="2007-01" db="EMBL/GenBank/DDBJ databases">
        <authorList>
            <person name="Haygood M."/>
            <person name="Podell S."/>
            <person name="Anderson C."/>
            <person name="Hopkinson B."/>
            <person name="Roe K."/>
            <person name="Barbeau K."/>
            <person name="Gaasterland T."/>
            <person name="Ferriera S."/>
            <person name="Johnson J."/>
            <person name="Kravitz S."/>
            <person name="Beeson K."/>
            <person name="Sutton G."/>
            <person name="Rogers Y.-H."/>
            <person name="Friedman R."/>
            <person name="Frazier M."/>
            <person name="Venter J.C."/>
        </authorList>
    </citation>
    <scope>NUCLEOTIDE SEQUENCE [LARGE SCALE GENOMIC DNA]</scope>
    <source>
        <strain evidence="14 15">ATCC 23134</strain>
    </source>
</reference>
<gene>
    <name evidence="14" type="ORF">M23134_05660</name>
</gene>
<keyword evidence="15" id="KW-1185">Reference proteome</keyword>
<evidence type="ECO:0000256" key="5">
    <source>
        <dbReference type="ARBA" id="ARBA00022692"/>
    </source>
</evidence>
<dbReference type="InterPro" id="IPR044231">
    <property type="entry name" value="SP1/SPL1"/>
</dbReference>
<evidence type="ECO:0000256" key="2">
    <source>
        <dbReference type="ARBA" id="ARBA00004141"/>
    </source>
</evidence>
<evidence type="ECO:0000256" key="12">
    <source>
        <dbReference type="SAM" id="Phobius"/>
    </source>
</evidence>
<feature type="transmembrane region" description="Helical" evidence="12">
    <location>
        <begin position="236"/>
        <end position="256"/>
    </location>
</feature>
<dbReference type="GO" id="GO:0061630">
    <property type="term" value="F:ubiquitin protein ligase activity"/>
    <property type="evidence" value="ECO:0007669"/>
    <property type="project" value="UniProtKB-EC"/>
</dbReference>
<comment type="caution">
    <text evidence="14">The sequence shown here is derived from an EMBL/GenBank/DDBJ whole genome shotgun (WGS) entry which is preliminary data.</text>
</comment>
<protein>
    <recommendedName>
        <fullName evidence="3">RING-type E3 ubiquitin transferase</fullName>
        <ecNumber evidence="3">2.3.2.27</ecNumber>
    </recommendedName>
</protein>
<dbReference type="GO" id="GO:0008270">
    <property type="term" value="F:zinc ion binding"/>
    <property type="evidence" value="ECO:0007669"/>
    <property type="project" value="UniProtKB-KW"/>
</dbReference>
<evidence type="ECO:0000256" key="4">
    <source>
        <dbReference type="ARBA" id="ARBA00022679"/>
    </source>
</evidence>
<dbReference type="AlphaFoldDB" id="A1ZIC0"/>
<dbReference type="GO" id="GO:0016567">
    <property type="term" value="P:protein ubiquitination"/>
    <property type="evidence" value="ECO:0007669"/>
    <property type="project" value="InterPro"/>
</dbReference>
<dbReference type="EMBL" id="AAWS01000009">
    <property type="protein sequence ID" value="EAY29788.1"/>
    <property type="molecule type" value="Genomic_DNA"/>
</dbReference>